<dbReference type="OMA" id="YWPEFKA"/>
<name>A0A553PU35_TIGCA</name>
<dbReference type="InterPro" id="IPR012338">
    <property type="entry name" value="Beta-lactam/transpept-like"/>
</dbReference>
<gene>
    <name evidence="2" type="ORF">TCAL_09008</name>
</gene>
<organism evidence="2 3">
    <name type="scientific">Tigriopus californicus</name>
    <name type="common">Marine copepod</name>
    <dbReference type="NCBI Taxonomy" id="6832"/>
    <lineage>
        <taxon>Eukaryota</taxon>
        <taxon>Metazoa</taxon>
        <taxon>Ecdysozoa</taxon>
        <taxon>Arthropoda</taxon>
        <taxon>Crustacea</taxon>
        <taxon>Multicrustacea</taxon>
        <taxon>Hexanauplia</taxon>
        <taxon>Copepoda</taxon>
        <taxon>Harpacticoida</taxon>
        <taxon>Harpacticidae</taxon>
        <taxon>Tigriopus</taxon>
    </lineage>
</organism>
<dbReference type="Proteomes" id="UP000318571">
    <property type="component" value="Chromosome 12"/>
</dbReference>
<feature type="domain" description="Beta-lactamase-related" evidence="1">
    <location>
        <begin position="24"/>
        <end position="412"/>
    </location>
</feature>
<keyword evidence="3" id="KW-1185">Reference proteome</keyword>
<dbReference type="PANTHER" id="PTHR43319">
    <property type="entry name" value="BETA-LACTAMASE-RELATED"/>
    <property type="match status" value="1"/>
</dbReference>
<evidence type="ECO:0000313" key="2">
    <source>
        <dbReference type="EMBL" id="TRY81200.1"/>
    </source>
</evidence>
<dbReference type="Pfam" id="PF00144">
    <property type="entry name" value="Beta-lactamase"/>
    <property type="match status" value="1"/>
</dbReference>
<dbReference type="SUPFAM" id="SSF56601">
    <property type="entry name" value="beta-lactamase/transpeptidase-like"/>
    <property type="match status" value="1"/>
</dbReference>
<dbReference type="EMBL" id="VCGU01000001">
    <property type="protein sequence ID" value="TRY81200.1"/>
    <property type="molecule type" value="Genomic_DNA"/>
</dbReference>
<dbReference type="STRING" id="6832.A0A553PU35"/>
<proteinExistence type="predicted"/>
<comment type="caution">
    <text evidence="2">The sequence shown here is derived from an EMBL/GenBank/DDBJ whole genome shotgun (WGS) entry which is preliminary data.</text>
</comment>
<sequence length="431" mass="47873">MFQICGEVSPGWEEVKAKFKANFESGADENAQLCIYHRGQKVVDLWGVAKGTDFNGNSLTLSWSSNKSIASIAMAWLVDKGHLEYHDLVTKHWPKFGQNGKDAIKVEDVLRHEGRLPAFSKPIPDEDLTRERIKTNAVGRLIEEQVPHEVHPESPREYHALTRGAILNEIFRRAHPQGWTIGEWVEEILYKTQGLDCHLGSSDPAVQDRFVCPRIRSLRYILLQALNPFSKDVFVGPKALLAMVRTVKKTSSKGNNNALFLASLRKEDKLHVIVKAMASKEVRRTEIPSANGLSTARGYAKLGAIIANRGVLGSGERLLSQTAVEKMEANPIRRPNMAILGVEDNFSQGGLCVFNKDLGEHHLAKSIGMLPRDGYIGWFGLGGSVFQYHPENQIGFGYVPTLLHWEDVGGARGTQLQAVALKIAKRIDSAR</sequence>
<reference evidence="2 3" key="1">
    <citation type="journal article" date="2018" name="Nat. Ecol. Evol.">
        <title>Genomic signatures of mitonuclear coevolution across populations of Tigriopus californicus.</title>
        <authorList>
            <person name="Barreto F.S."/>
            <person name="Watson E.T."/>
            <person name="Lima T.G."/>
            <person name="Willett C.S."/>
            <person name="Edmands S."/>
            <person name="Li W."/>
            <person name="Burton R.S."/>
        </authorList>
    </citation>
    <scope>NUCLEOTIDE SEQUENCE [LARGE SCALE GENOMIC DNA]</scope>
    <source>
        <strain evidence="2 3">San Diego</strain>
    </source>
</reference>
<dbReference type="AlphaFoldDB" id="A0A553PU35"/>
<protein>
    <recommendedName>
        <fullName evidence="1">Beta-lactamase-related domain-containing protein</fullName>
    </recommendedName>
</protein>
<dbReference type="InterPro" id="IPR052907">
    <property type="entry name" value="Beta-lactamase/esterase"/>
</dbReference>
<accession>A0A553PU35</accession>
<dbReference type="Gene3D" id="3.40.710.10">
    <property type="entry name" value="DD-peptidase/beta-lactamase superfamily"/>
    <property type="match status" value="1"/>
</dbReference>
<dbReference type="PANTHER" id="PTHR43319:SF3">
    <property type="entry name" value="BETA-LACTAMASE-RELATED DOMAIN-CONTAINING PROTEIN"/>
    <property type="match status" value="1"/>
</dbReference>
<dbReference type="InterPro" id="IPR001466">
    <property type="entry name" value="Beta-lactam-related"/>
</dbReference>
<evidence type="ECO:0000259" key="1">
    <source>
        <dbReference type="Pfam" id="PF00144"/>
    </source>
</evidence>
<evidence type="ECO:0000313" key="3">
    <source>
        <dbReference type="Proteomes" id="UP000318571"/>
    </source>
</evidence>
<dbReference type="OrthoDB" id="5946976at2759"/>